<keyword evidence="6" id="KW-0630">Potassium</keyword>
<dbReference type="Proteomes" id="UP000035618">
    <property type="component" value="Unassembled WGS sequence"/>
</dbReference>
<feature type="transmembrane region" description="Helical" evidence="10">
    <location>
        <begin position="105"/>
        <end position="128"/>
    </location>
</feature>
<evidence type="ECO:0000256" key="7">
    <source>
        <dbReference type="ARBA" id="ARBA00022989"/>
    </source>
</evidence>
<protein>
    <submittedName>
        <fullName evidence="11">K+ transport system, membrane component</fullName>
    </submittedName>
</protein>
<evidence type="ECO:0000256" key="8">
    <source>
        <dbReference type="ARBA" id="ARBA00023065"/>
    </source>
</evidence>
<dbReference type="InterPro" id="IPR003445">
    <property type="entry name" value="Cat_transpt"/>
</dbReference>
<evidence type="ECO:0000256" key="2">
    <source>
        <dbReference type="ARBA" id="ARBA00022448"/>
    </source>
</evidence>
<comment type="subcellular location">
    <subcellularLocation>
        <location evidence="1">Cell membrane</location>
        <topology evidence="1">Multi-pass membrane protein</topology>
    </subcellularLocation>
</comment>
<evidence type="ECO:0000256" key="1">
    <source>
        <dbReference type="ARBA" id="ARBA00004651"/>
    </source>
</evidence>
<dbReference type="PANTHER" id="PTHR32024">
    <property type="entry name" value="TRK SYSTEM POTASSIUM UPTAKE PROTEIN TRKG-RELATED"/>
    <property type="match status" value="1"/>
</dbReference>
<comment type="caution">
    <text evidence="11">The sequence shown here is derived from an EMBL/GenBank/DDBJ whole genome shotgun (WGS) entry which is preliminary data.</text>
</comment>
<evidence type="ECO:0000256" key="6">
    <source>
        <dbReference type="ARBA" id="ARBA00022958"/>
    </source>
</evidence>
<name>A0A837ITW7_9LACO</name>
<keyword evidence="8" id="KW-0406">Ion transport</keyword>
<dbReference type="InterPro" id="IPR004772">
    <property type="entry name" value="TrkH"/>
</dbReference>
<dbReference type="GO" id="GO:0015379">
    <property type="term" value="F:potassium:chloride symporter activity"/>
    <property type="evidence" value="ECO:0007669"/>
    <property type="project" value="InterPro"/>
</dbReference>
<evidence type="ECO:0000256" key="4">
    <source>
        <dbReference type="ARBA" id="ARBA00022538"/>
    </source>
</evidence>
<evidence type="ECO:0000313" key="12">
    <source>
        <dbReference type="Proteomes" id="UP000035618"/>
    </source>
</evidence>
<feature type="transmembrane region" description="Helical" evidence="10">
    <location>
        <begin position="148"/>
        <end position="176"/>
    </location>
</feature>
<dbReference type="AlphaFoldDB" id="A0A837ITW7"/>
<keyword evidence="2" id="KW-0813">Transport</keyword>
<keyword evidence="4" id="KW-0633">Potassium transport</keyword>
<feature type="transmembrane region" description="Helical" evidence="10">
    <location>
        <begin position="263"/>
        <end position="281"/>
    </location>
</feature>
<feature type="transmembrane region" description="Helical" evidence="10">
    <location>
        <begin position="77"/>
        <end position="93"/>
    </location>
</feature>
<dbReference type="NCBIfam" id="TIGR00933">
    <property type="entry name" value="2a38"/>
    <property type="match status" value="1"/>
</dbReference>
<keyword evidence="5 10" id="KW-0812">Transmembrane</keyword>
<feature type="transmembrane region" description="Helical" evidence="10">
    <location>
        <begin position="434"/>
        <end position="456"/>
    </location>
</feature>
<evidence type="ECO:0000256" key="5">
    <source>
        <dbReference type="ARBA" id="ARBA00022692"/>
    </source>
</evidence>
<evidence type="ECO:0000256" key="3">
    <source>
        <dbReference type="ARBA" id="ARBA00022475"/>
    </source>
</evidence>
<reference evidence="11 12" key="1">
    <citation type="journal article" date="2015" name="BMC Microbiol.">
        <title>Lactobacillus ruminis strains cluster according to their mammalian gut source.</title>
        <authorList>
            <person name="O' Donnell M.M."/>
            <person name="Harris H.M."/>
            <person name="Lynch D.B."/>
            <person name="Ross R.P."/>
            <person name="O'Toole P.W."/>
        </authorList>
    </citation>
    <scope>NUCLEOTIDE SEQUENCE [LARGE SCALE GENOMIC DNA]</scope>
    <source>
        <strain evidence="11 12">ATCC 27780</strain>
    </source>
</reference>
<keyword evidence="3" id="KW-1003">Cell membrane</keyword>
<feature type="transmembrane region" description="Helical" evidence="10">
    <location>
        <begin position="44"/>
        <end position="65"/>
    </location>
</feature>
<keyword evidence="7 10" id="KW-1133">Transmembrane helix</keyword>
<evidence type="ECO:0000313" key="11">
    <source>
        <dbReference type="EMBL" id="KLA46524.1"/>
    </source>
</evidence>
<organism evidence="11 12">
    <name type="scientific">Ligilactobacillus ruminis</name>
    <dbReference type="NCBI Taxonomy" id="1623"/>
    <lineage>
        <taxon>Bacteria</taxon>
        <taxon>Bacillati</taxon>
        <taxon>Bacillota</taxon>
        <taxon>Bacilli</taxon>
        <taxon>Lactobacillales</taxon>
        <taxon>Lactobacillaceae</taxon>
        <taxon>Ligilactobacillus</taxon>
    </lineage>
</organism>
<evidence type="ECO:0000256" key="10">
    <source>
        <dbReference type="SAM" id="Phobius"/>
    </source>
</evidence>
<accession>A0A837ITW7</accession>
<gene>
    <name evidence="11" type="ORF">LRB_810</name>
</gene>
<proteinExistence type="predicted"/>
<dbReference type="PANTHER" id="PTHR32024:SF1">
    <property type="entry name" value="KTR SYSTEM POTASSIUM UPTAKE PROTEIN B"/>
    <property type="match status" value="1"/>
</dbReference>
<feature type="transmembrane region" description="Helical" evidence="10">
    <location>
        <begin position="224"/>
        <end position="242"/>
    </location>
</feature>
<dbReference type="GO" id="GO:0005886">
    <property type="term" value="C:plasma membrane"/>
    <property type="evidence" value="ECO:0007669"/>
    <property type="project" value="UniProtKB-SubCell"/>
</dbReference>
<dbReference type="EMBL" id="JHAJ01000054">
    <property type="protein sequence ID" value="KLA46524.1"/>
    <property type="molecule type" value="Genomic_DNA"/>
</dbReference>
<evidence type="ECO:0000256" key="9">
    <source>
        <dbReference type="ARBA" id="ARBA00023136"/>
    </source>
</evidence>
<feature type="transmembrane region" description="Helical" evidence="10">
    <location>
        <begin position="325"/>
        <end position="353"/>
    </location>
</feature>
<dbReference type="Pfam" id="PF02386">
    <property type="entry name" value="TrkH"/>
    <property type="match status" value="1"/>
</dbReference>
<keyword evidence="9 10" id="KW-0472">Membrane</keyword>
<feature type="transmembrane region" description="Helical" evidence="10">
    <location>
        <begin position="374"/>
        <end position="399"/>
    </location>
</feature>
<feature type="transmembrane region" description="Helical" evidence="10">
    <location>
        <begin position="188"/>
        <end position="212"/>
    </location>
</feature>
<sequence>MEKTTNTFAARLFVKIAGLFCGRMNFNECWGGFLKKVRLTSFQIIILGFLCLILLGTLLLMLPISQANGNATSFKDALFTSTSATCVTGLVVKNTATYWSLFGKCVILCLIQIGGLGIVTVAMAFSLLGRKKIGLMQRTVMQESISAFYVGGIVKFTSFIIRTVVCCELLGALLMMPVFWHQFGGIHGIFYAVFHSISAFCNAGFDLFGITHPYASLAGYVDNLPINLVIMSLILIGGLGFRTWEDVRQNKHHFSRYCLQSKLVLATTAILIIIPFLYFFFAEFGHYPLKERILVALFTTVSPRTAGFNTVDLNRLSDDGVVMNIMLMLIGGATGSTAGGMKLTTVAVLAISAHSVLHRKKDATAFGRRIGTGVIFDAAAIFSLYFVTCVISAMAISAIEGLPFLKCMFETASAVATVGLTLGITPHLSTLSQLILIVLMFMGRVGGMTLVFATIARRHVVDPLKPEEKVQVG</sequence>